<dbReference type="Proteomes" id="UP000186817">
    <property type="component" value="Unassembled WGS sequence"/>
</dbReference>
<reference evidence="1 2" key="1">
    <citation type="submission" date="2016-02" db="EMBL/GenBank/DDBJ databases">
        <title>Genome analysis of coral dinoflagellate symbionts highlights evolutionary adaptations to a symbiotic lifestyle.</title>
        <authorList>
            <person name="Aranda M."/>
            <person name="Li Y."/>
            <person name="Liew Y.J."/>
            <person name="Baumgarten S."/>
            <person name="Simakov O."/>
            <person name="Wilson M."/>
            <person name="Piel J."/>
            <person name="Ashoor H."/>
            <person name="Bougouffa S."/>
            <person name="Bajic V.B."/>
            <person name="Ryu T."/>
            <person name="Ravasi T."/>
            <person name="Bayer T."/>
            <person name="Micklem G."/>
            <person name="Kim H."/>
            <person name="Bhak J."/>
            <person name="Lajeunesse T.C."/>
            <person name="Voolstra C.R."/>
        </authorList>
    </citation>
    <scope>NUCLEOTIDE SEQUENCE [LARGE SCALE GENOMIC DNA]</scope>
    <source>
        <strain evidence="1 2">CCMP2467</strain>
    </source>
</reference>
<name>A0A1Q9BRA9_SYMMI</name>
<evidence type="ECO:0000313" key="2">
    <source>
        <dbReference type="Proteomes" id="UP000186817"/>
    </source>
</evidence>
<sequence>MVYNGHIWHSSFYPLSSLTRLLVRNPMAGRLMLQHGLKVPALQEAFSTWKEIMDAAAEAKKPMLFSWGIRFRILFN</sequence>
<evidence type="ECO:0000313" key="1">
    <source>
        <dbReference type="EMBL" id="OLP73238.1"/>
    </source>
</evidence>
<protein>
    <submittedName>
        <fullName evidence="1">Uncharacterized protein</fullName>
    </submittedName>
</protein>
<dbReference type="EMBL" id="LSRX01005970">
    <property type="protein sequence ID" value="OLP73238.1"/>
    <property type="molecule type" value="Genomic_DNA"/>
</dbReference>
<proteinExistence type="predicted"/>
<organism evidence="1 2">
    <name type="scientific">Symbiodinium microadriaticum</name>
    <name type="common">Dinoflagellate</name>
    <name type="synonym">Zooxanthella microadriatica</name>
    <dbReference type="NCBI Taxonomy" id="2951"/>
    <lineage>
        <taxon>Eukaryota</taxon>
        <taxon>Sar</taxon>
        <taxon>Alveolata</taxon>
        <taxon>Dinophyceae</taxon>
        <taxon>Suessiales</taxon>
        <taxon>Symbiodiniaceae</taxon>
        <taxon>Symbiodinium</taxon>
    </lineage>
</organism>
<gene>
    <name evidence="1" type="ORF">AK812_SmicGene47598</name>
</gene>
<accession>A0A1Q9BRA9</accession>
<dbReference type="AlphaFoldDB" id="A0A1Q9BRA9"/>
<keyword evidence="2" id="KW-1185">Reference proteome</keyword>
<dbReference type="OrthoDB" id="422136at2759"/>
<comment type="caution">
    <text evidence="1">The sequence shown here is derived from an EMBL/GenBank/DDBJ whole genome shotgun (WGS) entry which is preliminary data.</text>
</comment>